<feature type="transmembrane region" description="Helical" evidence="1">
    <location>
        <begin position="257"/>
        <end position="277"/>
    </location>
</feature>
<dbReference type="AlphaFoldDB" id="A0A518BNM6"/>
<organism evidence="2 3">
    <name type="scientific">Engelhardtia mirabilis</name>
    <dbReference type="NCBI Taxonomy" id="2528011"/>
    <lineage>
        <taxon>Bacteria</taxon>
        <taxon>Pseudomonadati</taxon>
        <taxon>Planctomycetota</taxon>
        <taxon>Planctomycetia</taxon>
        <taxon>Planctomycetia incertae sedis</taxon>
        <taxon>Engelhardtia</taxon>
    </lineage>
</organism>
<feature type="transmembrane region" description="Helical" evidence="1">
    <location>
        <begin position="427"/>
        <end position="451"/>
    </location>
</feature>
<dbReference type="InterPro" id="IPR001193">
    <property type="entry name" value="MBTPS2"/>
</dbReference>
<dbReference type="GO" id="GO:0004222">
    <property type="term" value="F:metalloendopeptidase activity"/>
    <property type="evidence" value="ECO:0007669"/>
    <property type="project" value="InterPro"/>
</dbReference>
<proteinExistence type="predicted"/>
<dbReference type="EMBL" id="CP036287">
    <property type="protein sequence ID" value="QDU68543.1"/>
    <property type="molecule type" value="Genomic_DNA"/>
</dbReference>
<dbReference type="GO" id="GO:0005737">
    <property type="term" value="C:cytoplasm"/>
    <property type="evidence" value="ECO:0007669"/>
    <property type="project" value="TreeGrafter"/>
</dbReference>
<dbReference type="GO" id="GO:0031293">
    <property type="term" value="P:membrane protein intracellular domain proteolysis"/>
    <property type="evidence" value="ECO:0007669"/>
    <property type="project" value="TreeGrafter"/>
</dbReference>
<dbReference type="GO" id="GO:0016020">
    <property type="term" value="C:membrane"/>
    <property type="evidence" value="ECO:0007669"/>
    <property type="project" value="InterPro"/>
</dbReference>
<dbReference type="KEGG" id="pbap:Pla133_36410"/>
<name>A0A518BNM6_9BACT</name>
<evidence type="ECO:0000313" key="2">
    <source>
        <dbReference type="EMBL" id="QDU68543.1"/>
    </source>
</evidence>
<feature type="transmembrane region" description="Helical" evidence="1">
    <location>
        <begin position="387"/>
        <end position="406"/>
    </location>
</feature>
<accession>A0A518BNM6</accession>
<dbReference type="Gene3D" id="2.40.50.100">
    <property type="match status" value="1"/>
</dbReference>
<dbReference type="Proteomes" id="UP000316921">
    <property type="component" value="Chromosome"/>
</dbReference>
<dbReference type="RefSeq" id="WP_145067636.1">
    <property type="nucleotide sequence ID" value="NZ_CP036287.1"/>
</dbReference>
<feature type="transmembrane region" description="Helical" evidence="1">
    <location>
        <begin position="157"/>
        <end position="178"/>
    </location>
</feature>
<feature type="transmembrane region" description="Helical" evidence="1">
    <location>
        <begin position="190"/>
        <end position="210"/>
    </location>
</feature>
<feature type="transmembrane region" description="Helical" evidence="1">
    <location>
        <begin position="289"/>
        <end position="306"/>
    </location>
</feature>
<reference evidence="2 3" key="1">
    <citation type="submission" date="2019-02" db="EMBL/GenBank/DDBJ databases">
        <title>Deep-cultivation of Planctomycetes and their phenomic and genomic characterization uncovers novel biology.</title>
        <authorList>
            <person name="Wiegand S."/>
            <person name="Jogler M."/>
            <person name="Boedeker C."/>
            <person name="Pinto D."/>
            <person name="Vollmers J."/>
            <person name="Rivas-Marin E."/>
            <person name="Kohn T."/>
            <person name="Peeters S.H."/>
            <person name="Heuer A."/>
            <person name="Rast P."/>
            <person name="Oberbeckmann S."/>
            <person name="Bunk B."/>
            <person name="Jeske O."/>
            <person name="Meyerdierks A."/>
            <person name="Storesund J.E."/>
            <person name="Kallscheuer N."/>
            <person name="Luecker S."/>
            <person name="Lage O.M."/>
            <person name="Pohl T."/>
            <person name="Merkel B.J."/>
            <person name="Hornburger P."/>
            <person name="Mueller R.-W."/>
            <person name="Bruemmer F."/>
            <person name="Labrenz M."/>
            <person name="Spormann A.M."/>
            <person name="Op den Camp H."/>
            <person name="Overmann J."/>
            <person name="Amann R."/>
            <person name="Jetten M.S.M."/>
            <person name="Mascher T."/>
            <person name="Medema M.H."/>
            <person name="Devos D.P."/>
            <person name="Kaster A.-K."/>
            <person name="Ovreas L."/>
            <person name="Rohde M."/>
            <person name="Galperin M.Y."/>
            <person name="Jogler C."/>
        </authorList>
    </citation>
    <scope>NUCLEOTIDE SEQUENCE [LARGE SCALE GENOMIC DNA]</scope>
    <source>
        <strain evidence="2 3">Pla133</strain>
    </source>
</reference>
<dbReference type="PANTHER" id="PTHR13325:SF3">
    <property type="entry name" value="MEMBRANE-BOUND TRANSCRIPTION FACTOR SITE-2 PROTEASE"/>
    <property type="match status" value="1"/>
</dbReference>
<keyword evidence="1" id="KW-0472">Membrane</keyword>
<sequence length="712" mass="77889">MTEAAAPGPPTLADSLRECVVAARSDLVVTRHLFRGEPCYVLRDPLTFESTRLGVGDYGVVQRLVSGVALGDIFESLAGDGTLEQDDEEHFYAFIVSLHRKRLLRLPIADDKALFRRHRQALARRQRSLISAPLFHKRSLWNPDPFLERTERYVAPVFTRTAFGIWLAVLAVAGWIAAANWSELSAPLGQVLLLQNLPLLWIGLIGLKVVHEFGHAYACRFWGGAVPEMGVNLIVLTPLPYVDASAAWSFHKKSHRLMVSLAGMYVELFLAAIGLIVWSMTEASLTNAFAYNVALLGSVVTVAFNLNPLMRFDGYYVASDLLEIPNLRARAGAYTGDLIKRLFLGTEAAVVERGRRLRALLVTYGVSAAIYKITLVLGISTAIASKYFTIGVAIGLTYIGMEVFKLGRKLISLLFLCQSTQHVRNRAVAVGVVGLGLMPLGVVAAPLPAWFTAPAIMTSERVAEVYVEVPGTLVETTARVGDWVEAGATLATIEAPEEDLRMAESAAELAQLDLRLAAARDVDPAQALRLQRERDYLVSDFGWRVERAARRTPVASQAGRVVEVVDPRTSGTFLRVGTPIARIASGRRVVRALLRDEQLARGRPEVGERVRFRPSAWPGGELEGRVTAVEPLAMAALGEVSLTHLGGGEIAVDPVTGVPLVPHFTVTAILDDEAAARLPDRALGRLWLPARAETVGVWMRRNVQRFLDRLRG</sequence>
<keyword evidence="1" id="KW-0812">Transmembrane</keyword>
<keyword evidence="1" id="KW-1133">Transmembrane helix</keyword>
<evidence type="ECO:0000313" key="3">
    <source>
        <dbReference type="Proteomes" id="UP000316921"/>
    </source>
</evidence>
<keyword evidence="3" id="KW-1185">Reference proteome</keyword>
<protein>
    <submittedName>
        <fullName evidence="2">Peptidase family M50</fullName>
    </submittedName>
</protein>
<feature type="transmembrane region" description="Helical" evidence="1">
    <location>
        <begin position="361"/>
        <end position="381"/>
    </location>
</feature>
<gene>
    <name evidence="2" type="ORF">Pla133_36410</name>
</gene>
<dbReference type="PANTHER" id="PTHR13325">
    <property type="entry name" value="PROTEASE M50 MEMBRANE-BOUND TRANSCRIPTION FACTOR SITE 2 PROTEASE"/>
    <property type="match status" value="1"/>
</dbReference>
<evidence type="ECO:0000256" key="1">
    <source>
        <dbReference type="SAM" id="Phobius"/>
    </source>
</evidence>